<keyword evidence="3" id="KW-0731">Sigma factor</keyword>
<comment type="caution">
    <text evidence="7">The sequence shown here is derived from an EMBL/GenBank/DDBJ whole genome shotgun (WGS) entry which is preliminary data.</text>
</comment>
<dbReference type="AlphaFoldDB" id="A0A2U2PL99"/>
<reference evidence="7 8" key="1">
    <citation type="submission" date="2018-04" db="EMBL/GenBank/DDBJ databases">
        <title>Pedobacter chongqingensis sp. nov., isolated from a rottenly hemp rope.</title>
        <authorList>
            <person name="Cai Y."/>
        </authorList>
    </citation>
    <scope>NUCLEOTIDE SEQUENCE [LARGE SCALE GENOMIC DNA]</scope>
    <source>
        <strain evidence="7 8">FJ4-8</strain>
    </source>
</reference>
<keyword evidence="8" id="KW-1185">Reference proteome</keyword>
<dbReference type="GO" id="GO:0006352">
    <property type="term" value="P:DNA-templated transcription initiation"/>
    <property type="evidence" value="ECO:0007669"/>
    <property type="project" value="InterPro"/>
</dbReference>
<evidence type="ECO:0000256" key="2">
    <source>
        <dbReference type="ARBA" id="ARBA00023015"/>
    </source>
</evidence>
<dbReference type="PANTHER" id="PTHR43133">
    <property type="entry name" value="RNA POLYMERASE ECF-TYPE SIGMA FACTO"/>
    <property type="match status" value="1"/>
</dbReference>
<gene>
    <name evidence="7" type="ORF">DDR33_02590</name>
</gene>
<dbReference type="InterPro" id="IPR007627">
    <property type="entry name" value="RNA_pol_sigma70_r2"/>
</dbReference>
<name>A0A2U2PL99_9SPHI</name>
<dbReference type="Gene3D" id="1.10.10.10">
    <property type="entry name" value="Winged helix-like DNA-binding domain superfamily/Winged helix DNA-binding domain"/>
    <property type="match status" value="1"/>
</dbReference>
<dbReference type="Pfam" id="PF08281">
    <property type="entry name" value="Sigma70_r4_2"/>
    <property type="match status" value="1"/>
</dbReference>
<feature type="domain" description="RNA polymerase sigma factor 70 region 4 type 2" evidence="6">
    <location>
        <begin position="124"/>
        <end position="176"/>
    </location>
</feature>
<dbReference type="InterPro" id="IPR013249">
    <property type="entry name" value="RNA_pol_sigma70_r4_t2"/>
</dbReference>
<dbReference type="Proteomes" id="UP000245647">
    <property type="component" value="Unassembled WGS sequence"/>
</dbReference>
<dbReference type="InterPro" id="IPR014284">
    <property type="entry name" value="RNA_pol_sigma-70_dom"/>
</dbReference>
<protein>
    <recommendedName>
        <fullName evidence="9">RNA polymerase sigma-70 factor</fullName>
    </recommendedName>
</protein>
<evidence type="ECO:0000259" key="5">
    <source>
        <dbReference type="Pfam" id="PF04542"/>
    </source>
</evidence>
<evidence type="ECO:0008006" key="9">
    <source>
        <dbReference type="Google" id="ProtNLM"/>
    </source>
</evidence>
<organism evidence="7 8">
    <name type="scientific">Pararcticibacter amylolyticus</name>
    <dbReference type="NCBI Taxonomy" id="2173175"/>
    <lineage>
        <taxon>Bacteria</taxon>
        <taxon>Pseudomonadati</taxon>
        <taxon>Bacteroidota</taxon>
        <taxon>Sphingobacteriia</taxon>
        <taxon>Sphingobacteriales</taxon>
        <taxon>Sphingobacteriaceae</taxon>
        <taxon>Pararcticibacter</taxon>
    </lineage>
</organism>
<dbReference type="EMBL" id="QEAS01000002">
    <property type="protein sequence ID" value="PWG81939.1"/>
    <property type="molecule type" value="Genomic_DNA"/>
</dbReference>
<dbReference type="GO" id="GO:0016987">
    <property type="term" value="F:sigma factor activity"/>
    <property type="evidence" value="ECO:0007669"/>
    <property type="project" value="UniProtKB-KW"/>
</dbReference>
<dbReference type="SUPFAM" id="SSF88946">
    <property type="entry name" value="Sigma2 domain of RNA polymerase sigma factors"/>
    <property type="match status" value="1"/>
</dbReference>
<evidence type="ECO:0000256" key="1">
    <source>
        <dbReference type="ARBA" id="ARBA00010641"/>
    </source>
</evidence>
<evidence type="ECO:0000313" key="8">
    <source>
        <dbReference type="Proteomes" id="UP000245647"/>
    </source>
</evidence>
<keyword evidence="4" id="KW-0804">Transcription</keyword>
<evidence type="ECO:0000256" key="3">
    <source>
        <dbReference type="ARBA" id="ARBA00023082"/>
    </source>
</evidence>
<proteinExistence type="inferred from homology"/>
<comment type="similarity">
    <text evidence="1">Belongs to the sigma-70 factor family. ECF subfamily.</text>
</comment>
<dbReference type="GO" id="GO:0003677">
    <property type="term" value="F:DNA binding"/>
    <property type="evidence" value="ECO:0007669"/>
    <property type="project" value="InterPro"/>
</dbReference>
<dbReference type="SUPFAM" id="SSF88659">
    <property type="entry name" value="Sigma3 and sigma4 domains of RNA polymerase sigma factors"/>
    <property type="match status" value="1"/>
</dbReference>
<accession>A0A2U2PL99</accession>
<feature type="domain" description="RNA polymerase sigma-70 region 2" evidence="5">
    <location>
        <begin position="30"/>
        <end position="96"/>
    </location>
</feature>
<dbReference type="NCBIfam" id="TIGR02985">
    <property type="entry name" value="Sig70_bacteroi1"/>
    <property type="match status" value="1"/>
</dbReference>
<dbReference type="InterPro" id="IPR036388">
    <property type="entry name" value="WH-like_DNA-bd_sf"/>
</dbReference>
<dbReference type="InterPro" id="IPR013324">
    <property type="entry name" value="RNA_pol_sigma_r3/r4-like"/>
</dbReference>
<dbReference type="InterPro" id="IPR013325">
    <property type="entry name" value="RNA_pol_sigma_r2"/>
</dbReference>
<dbReference type="InterPro" id="IPR039425">
    <property type="entry name" value="RNA_pol_sigma-70-like"/>
</dbReference>
<dbReference type="PANTHER" id="PTHR43133:SF46">
    <property type="entry name" value="RNA POLYMERASE SIGMA-70 FACTOR ECF SUBFAMILY"/>
    <property type="match status" value="1"/>
</dbReference>
<evidence type="ECO:0000259" key="6">
    <source>
        <dbReference type="Pfam" id="PF08281"/>
    </source>
</evidence>
<evidence type="ECO:0000256" key="4">
    <source>
        <dbReference type="ARBA" id="ARBA00023163"/>
    </source>
</evidence>
<dbReference type="InterPro" id="IPR014327">
    <property type="entry name" value="RNA_pol_sigma70_bacteroid"/>
</dbReference>
<dbReference type="CDD" id="cd06171">
    <property type="entry name" value="Sigma70_r4"/>
    <property type="match status" value="1"/>
</dbReference>
<sequence>MIHDLKTIDLTDAVLLENLQSGDHTAFDQLYTKYWKPLYRLSFKVLKDELESEDVVQETFVRFWENRKTLNGSNIKGWLATTSYRLTLKKIQSQKRHVSIEGVTYEEPMAERADESFNTRQLQLQINNCVNQLPDQCRKVYQMRRLDELSVKDTASMLGISAKTVEGHVTTALKRIRHAISSAMILLLFL</sequence>
<dbReference type="Pfam" id="PF04542">
    <property type="entry name" value="Sigma70_r2"/>
    <property type="match status" value="1"/>
</dbReference>
<dbReference type="Gene3D" id="1.10.1740.10">
    <property type="match status" value="1"/>
</dbReference>
<evidence type="ECO:0000313" key="7">
    <source>
        <dbReference type="EMBL" id="PWG81939.1"/>
    </source>
</evidence>
<dbReference type="NCBIfam" id="TIGR02937">
    <property type="entry name" value="sigma70-ECF"/>
    <property type="match status" value="1"/>
</dbReference>
<keyword evidence="2" id="KW-0805">Transcription regulation</keyword>